<organism evidence="1 2">
    <name type="scientific">Podophage Lau218</name>
    <dbReference type="NCBI Taxonomy" id="2784187"/>
    <lineage>
        <taxon>Viruses</taxon>
        <taxon>Duplodnaviria</taxon>
        <taxon>Heunggongvirae</taxon>
        <taxon>Uroviricota</taxon>
        <taxon>Caudoviricetes</taxon>
        <taxon>Autographivirales</taxon>
        <taxon>Lauvirus</taxon>
        <taxon>Lauvirus lau218</taxon>
    </lineage>
</organism>
<dbReference type="EMBL" id="KJ183191">
    <property type="protein sequence ID" value="AIA83117.1"/>
    <property type="molecule type" value="Genomic_DNA"/>
</dbReference>
<sequence>MLDNLYIYLAILKEAYYTVKYTLIKVFGKAYKMVVRKYEEWMNGVF</sequence>
<name>A0A060BQV7_9CAUD</name>
<dbReference type="KEGG" id="vg:26673023"/>
<dbReference type="Proteomes" id="UP000204596">
    <property type="component" value="Segment"/>
</dbReference>
<reference evidence="1 2" key="1">
    <citation type="submission" date="2014-01" db="EMBL/GenBank/DDBJ databases">
        <title>Sulfur oxidation genes in diverse deep-sea viruses.</title>
        <authorList>
            <person name="Anantharaman K."/>
            <person name="Duhaime M.B."/>
            <person name="Breier J.A."/>
            <person name="Toner B.M."/>
            <person name="Dick G.J."/>
        </authorList>
    </citation>
    <scope>NUCLEOTIDE SEQUENCE [LARGE SCALE GENOMIC DNA]</scope>
    <source>
        <strain evidence="1 2">Abe</strain>
    </source>
</reference>
<evidence type="ECO:0000313" key="2">
    <source>
        <dbReference type="Proteomes" id="UP000204596"/>
    </source>
</evidence>
<evidence type="ECO:0000313" key="1">
    <source>
        <dbReference type="EMBL" id="AIA83117.1"/>
    </source>
</evidence>
<dbReference type="RefSeq" id="YP_009042133.1">
    <property type="nucleotide sequence ID" value="NC_024329.1"/>
</dbReference>
<keyword evidence="2" id="KW-1185">Reference proteome</keyword>
<protein>
    <submittedName>
        <fullName evidence="1">Putative phage protein</fullName>
    </submittedName>
</protein>
<proteinExistence type="predicted"/>
<accession>A0A060BQV7</accession>
<dbReference type="GeneID" id="26673023"/>